<keyword evidence="2" id="KW-1185">Reference proteome</keyword>
<sequence>MNNLTNKRQNNEINKQNRIIREQIEALAEPEYQVFTSRLLPGVSNIIGVRLPILRKMVKEIVKGDWRTYLEYASDESFEEIMLQGMVIGYVKHSLYEIIPYIAKFVEKIDNWSVCDSFCCGLKITKECREDMWDFLKPYFHKQGEFEVRFGVVMLLNYYLEEEYIEPVCKIFDEIEHDGYYVKMAVAWTISIYYVHFPEAIEGYLRNNKLDEFTYKKTLQKICESRAVDHKKKEQIRELKRYH</sequence>
<evidence type="ECO:0000313" key="1">
    <source>
        <dbReference type="EMBL" id="SHM06303.1"/>
    </source>
</evidence>
<protein>
    <submittedName>
        <fullName evidence="1">3-methyladenine DNA glycosylase AlkD</fullName>
    </submittedName>
</protein>
<gene>
    <name evidence="1" type="ORF">SAMN02746066_00590</name>
</gene>
<dbReference type="CDD" id="cd06561">
    <property type="entry name" value="AlkD_like"/>
    <property type="match status" value="1"/>
</dbReference>
<dbReference type="Proteomes" id="UP000184038">
    <property type="component" value="Unassembled WGS sequence"/>
</dbReference>
<dbReference type="PANTHER" id="PTHR34070:SF1">
    <property type="entry name" value="DNA ALKYLATION REPAIR PROTEIN"/>
    <property type="match status" value="1"/>
</dbReference>
<dbReference type="STRING" id="1120996.SAMN02746066_00590"/>
<reference evidence="1 2" key="1">
    <citation type="submission" date="2016-11" db="EMBL/GenBank/DDBJ databases">
        <authorList>
            <person name="Jaros S."/>
            <person name="Januszkiewicz K."/>
            <person name="Wedrychowicz H."/>
        </authorList>
    </citation>
    <scope>NUCLEOTIDE SEQUENCE [LARGE SCALE GENOMIC DNA]</scope>
    <source>
        <strain evidence="1 2">DSM 15930</strain>
    </source>
</reference>
<dbReference type="SUPFAM" id="SSF48371">
    <property type="entry name" value="ARM repeat"/>
    <property type="match status" value="1"/>
</dbReference>
<dbReference type="InterPro" id="IPR016024">
    <property type="entry name" value="ARM-type_fold"/>
</dbReference>
<dbReference type="PANTHER" id="PTHR34070">
    <property type="entry name" value="ARMADILLO-TYPE FOLD"/>
    <property type="match status" value="1"/>
</dbReference>
<dbReference type="AlphaFoldDB" id="A0A1M7FQI7"/>
<accession>A0A1M7FQI7</accession>
<dbReference type="Pfam" id="PF08713">
    <property type="entry name" value="DNA_alkylation"/>
    <property type="match status" value="1"/>
</dbReference>
<dbReference type="InterPro" id="IPR014825">
    <property type="entry name" value="DNA_alkylation"/>
</dbReference>
<evidence type="ECO:0000313" key="2">
    <source>
        <dbReference type="Proteomes" id="UP000184038"/>
    </source>
</evidence>
<proteinExistence type="predicted"/>
<name>A0A1M7FQI7_9FIRM</name>
<dbReference type="Gene3D" id="1.25.10.90">
    <property type="match status" value="1"/>
</dbReference>
<dbReference type="EMBL" id="FRCP01000006">
    <property type="protein sequence ID" value="SHM06303.1"/>
    <property type="molecule type" value="Genomic_DNA"/>
</dbReference>
<dbReference type="OrthoDB" id="9784740at2"/>
<organism evidence="1 2">
    <name type="scientific">Anaerosporobacter mobilis DSM 15930</name>
    <dbReference type="NCBI Taxonomy" id="1120996"/>
    <lineage>
        <taxon>Bacteria</taxon>
        <taxon>Bacillati</taxon>
        <taxon>Bacillota</taxon>
        <taxon>Clostridia</taxon>
        <taxon>Lachnospirales</taxon>
        <taxon>Lachnospiraceae</taxon>
        <taxon>Anaerosporobacter</taxon>
    </lineage>
</organism>
<dbReference type="RefSeq" id="WP_073282643.1">
    <property type="nucleotide sequence ID" value="NZ_FRCP01000006.1"/>
</dbReference>